<dbReference type="SUPFAM" id="SSF52343">
    <property type="entry name" value="Ferredoxin reductase-like, C-terminal NADP-linked domain"/>
    <property type="match status" value="1"/>
</dbReference>
<dbReference type="InterPro" id="IPR005302">
    <property type="entry name" value="MoCF_Sase_C"/>
</dbReference>
<keyword evidence="1" id="KW-0001">2Fe-2S</keyword>
<evidence type="ECO:0000256" key="2">
    <source>
        <dbReference type="ARBA" id="ARBA00023014"/>
    </source>
</evidence>
<dbReference type="CDD" id="cd06185">
    <property type="entry name" value="PDR_like"/>
    <property type="match status" value="1"/>
</dbReference>
<evidence type="ECO:0000313" key="7">
    <source>
        <dbReference type="Proteomes" id="UP000799536"/>
    </source>
</evidence>
<dbReference type="Gene3D" id="2.40.33.20">
    <property type="entry name" value="PK beta-barrel domain-like"/>
    <property type="match status" value="1"/>
</dbReference>
<dbReference type="EMBL" id="ML993919">
    <property type="protein sequence ID" value="KAF2202934.1"/>
    <property type="molecule type" value="Genomic_DNA"/>
</dbReference>
<keyword evidence="1" id="KW-0479">Metal-binding</keyword>
<dbReference type="PROSITE" id="PS00197">
    <property type="entry name" value="2FE2S_FER_1"/>
    <property type="match status" value="1"/>
</dbReference>
<dbReference type="SUPFAM" id="SSF63380">
    <property type="entry name" value="Riboflavin synthase domain-like"/>
    <property type="match status" value="1"/>
</dbReference>
<protein>
    <submittedName>
        <fullName evidence="6">3-chlorobenzoate-3,4-dioxygenase reductase subunit</fullName>
    </submittedName>
</protein>
<comment type="caution">
    <text evidence="6">The sequence shown here is derived from an EMBL/GenBank/DDBJ whole genome shotgun (WGS) entry which is preliminary data.</text>
</comment>
<dbReference type="SUPFAM" id="SSF54292">
    <property type="entry name" value="2Fe-2S ferredoxin-like"/>
    <property type="match status" value="1"/>
</dbReference>
<dbReference type="PROSITE" id="PS51085">
    <property type="entry name" value="2FE2S_FER_2"/>
    <property type="match status" value="1"/>
</dbReference>
<dbReference type="InterPro" id="IPR052353">
    <property type="entry name" value="Benzoxazolinone_Detox_Enz"/>
</dbReference>
<gene>
    <name evidence="6" type="ORF">GQ43DRAFT_461995</name>
</gene>
<dbReference type="Pfam" id="PF03473">
    <property type="entry name" value="MOSC"/>
    <property type="match status" value="1"/>
</dbReference>
<evidence type="ECO:0000259" key="5">
    <source>
        <dbReference type="PROSITE" id="PS51384"/>
    </source>
</evidence>
<dbReference type="PROSITE" id="PS51340">
    <property type="entry name" value="MOSC"/>
    <property type="match status" value="1"/>
</dbReference>
<name>A0A9P4JR96_9PLEO</name>
<dbReference type="InterPro" id="IPR001041">
    <property type="entry name" value="2Fe-2S_ferredoxin-type"/>
</dbReference>
<dbReference type="Gene3D" id="3.10.20.30">
    <property type="match status" value="1"/>
</dbReference>
<dbReference type="GO" id="GO:0030170">
    <property type="term" value="F:pyridoxal phosphate binding"/>
    <property type="evidence" value="ECO:0007669"/>
    <property type="project" value="InterPro"/>
</dbReference>
<dbReference type="PANTHER" id="PTHR30212:SF2">
    <property type="entry name" value="PROTEIN YIIM"/>
    <property type="match status" value="1"/>
</dbReference>
<accession>A0A9P4JR96</accession>
<dbReference type="InterPro" id="IPR005163">
    <property type="entry name" value="Tri_helical_YiiM-like"/>
</dbReference>
<dbReference type="InterPro" id="IPR036010">
    <property type="entry name" value="2Fe-2S_ferredoxin-like_sf"/>
</dbReference>
<keyword evidence="2" id="KW-0411">Iron-sulfur</keyword>
<keyword evidence="1" id="KW-0408">Iron</keyword>
<dbReference type="InterPro" id="IPR017938">
    <property type="entry name" value="Riboflavin_synthase-like_b-brl"/>
</dbReference>
<dbReference type="Gene3D" id="2.40.30.10">
    <property type="entry name" value="Translation factors"/>
    <property type="match status" value="1"/>
</dbReference>
<dbReference type="PANTHER" id="PTHR30212">
    <property type="entry name" value="PROTEIN YIIM"/>
    <property type="match status" value="1"/>
</dbReference>
<dbReference type="InterPro" id="IPR006058">
    <property type="entry name" value="2Fe2S_fd_BS"/>
</dbReference>
<dbReference type="GO" id="GO:0016491">
    <property type="term" value="F:oxidoreductase activity"/>
    <property type="evidence" value="ECO:0007669"/>
    <property type="project" value="InterPro"/>
</dbReference>
<dbReference type="OrthoDB" id="5390at2759"/>
<evidence type="ECO:0000259" key="4">
    <source>
        <dbReference type="PROSITE" id="PS51340"/>
    </source>
</evidence>
<dbReference type="InterPro" id="IPR011037">
    <property type="entry name" value="Pyrv_Knase-like_insert_dom_sf"/>
</dbReference>
<dbReference type="AlphaFoldDB" id="A0A9P4JR96"/>
<dbReference type="Gene3D" id="3.40.50.80">
    <property type="entry name" value="Nucleotide-binding domain of ferredoxin-NADP reductase (FNR) module"/>
    <property type="match status" value="1"/>
</dbReference>
<sequence length="553" mass="61890">MYTHPFPPRPSPPPFSPHPLLQLRAGKSKPVFNLPIQSAIYKHQIHSPIHVTPLGIPGDEHAFPSHGGPDKALLHYCSKHYDSWREELSESRHLFNGGGFGENLCSEGVDERGVCVGDVVAIGPDVRVQVSEPRAPCFKLNHRFEVRDMAKRTQMSFRTGWYYRVLQTGTITPGVSEIRLLERKHPEWPIARIQYYLYHELDNEEAMQQLVEVEELGEDIKRIFRNRLQKKEVEDQEGRMFGDETLALKIWGEYRIVEKKRETSRVMSFIFEAVEEGMKEVPVEPGSHVRLKLGGKLVRAYSVVDGTSKRFELGVALDSSSRGGSKFLHENTKVGDILSVSRINASFPLAKNADHHIILAGGIGVTAFLTALRYLFVSGQSFEFHLAVDSEVPFQRYLEPLGEKVRIYKKSHGESLDLSSIISRGNCSTHVYCCGPQRLMEGVKKAAKNFGMPNSNVHFETFQVAISGDPFTAELAVSRKIVEVNDNQTLMDALRAVGMEIDSSCEAGNCGTCRVGVCSGRVEHRGTGLMEQEKDFAMLSCVSRGVGHIILEL</sequence>
<proteinExistence type="predicted"/>
<dbReference type="InterPro" id="IPR012675">
    <property type="entry name" value="Beta-grasp_dom_sf"/>
</dbReference>
<dbReference type="PROSITE" id="PS51384">
    <property type="entry name" value="FAD_FR"/>
    <property type="match status" value="1"/>
</dbReference>
<dbReference type="InterPro" id="IPR017927">
    <property type="entry name" value="FAD-bd_FR_type"/>
</dbReference>
<dbReference type="GO" id="GO:0030151">
    <property type="term" value="F:molybdenum ion binding"/>
    <property type="evidence" value="ECO:0007669"/>
    <property type="project" value="InterPro"/>
</dbReference>
<dbReference type="CDD" id="cd00207">
    <property type="entry name" value="fer2"/>
    <property type="match status" value="1"/>
</dbReference>
<dbReference type="Proteomes" id="UP000799536">
    <property type="component" value="Unassembled WGS sequence"/>
</dbReference>
<feature type="domain" description="FAD-binding FR-type" evidence="5">
    <location>
        <begin position="249"/>
        <end position="350"/>
    </location>
</feature>
<dbReference type="PRINTS" id="PR00409">
    <property type="entry name" value="PHDIOXRDTASE"/>
</dbReference>
<dbReference type="Pfam" id="PF03475">
    <property type="entry name" value="YiiM_3-alpha"/>
    <property type="match status" value="1"/>
</dbReference>
<dbReference type="InterPro" id="IPR039261">
    <property type="entry name" value="FNR_nucleotide-bd"/>
</dbReference>
<feature type="domain" description="MOSC" evidence="4">
    <location>
        <begin position="43"/>
        <end position="180"/>
    </location>
</feature>
<dbReference type="SUPFAM" id="SSF50800">
    <property type="entry name" value="PK beta-barrel domain-like"/>
    <property type="match status" value="1"/>
</dbReference>
<keyword evidence="7" id="KW-1185">Reference proteome</keyword>
<organism evidence="6 7">
    <name type="scientific">Delitschia confertaspora ATCC 74209</name>
    <dbReference type="NCBI Taxonomy" id="1513339"/>
    <lineage>
        <taxon>Eukaryota</taxon>
        <taxon>Fungi</taxon>
        <taxon>Dikarya</taxon>
        <taxon>Ascomycota</taxon>
        <taxon>Pezizomycotina</taxon>
        <taxon>Dothideomycetes</taxon>
        <taxon>Pleosporomycetidae</taxon>
        <taxon>Pleosporales</taxon>
        <taxon>Delitschiaceae</taxon>
        <taxon>Delitschia</taxon>
    </lineage>
</organism>
<evidence type="ECO:0000256" key="1">
    <source>
        <dbReference type="ARBA" id="ARBA00022714"/>
    </source>
</evidence>
<feature type="domain" description="2Fe-2S ferredoxin-type" evidence="3">
    <location>
        <begin position="473"/>
        <end position="553"/>
    </location>
</feature>
<dbReference type="GO" id="GO:0051537">
    <property type="term" value="F:2 iron, 2 sulfur cluster binding"/>
    <property type="evidence" value="ECO:0007669"/>
    <property type="project" value="UniProtKB-KW"/>
</dbReference>
<dbReference type="Pfam" id="PF00111">
    <property type="entry name" value="Fer2"/>
    <property type="match status" value="1"/>
</dbReference>
<evidence type="ECO:0000313" key="6">
    <source>
        <dbReference type="EMBL" id="KAF2202934.1"/>
    </source>
</evidence>
<reference evidence="6" key="1">
    <citation type="journal article" date="2020" name="Stud. Mycol.">
        <title>101 Dothideomycetes genomes: a test case for predicting lifestyles and emergence of pathogens.</title>
        <authorList>
            <person name="Haridas S."/>
            <person name="Albert R."/>
            <person name="Binder M."/>
            <person name="Bloem J."/>
            <person name="Labutti K."/>
            <person name="Salamov A."/>
            <person name="Andreopoulos B."/>
            <person name="Baker S."/>
            <person name="Barry K."/>
            <person name="Bills G."/>
            <person name="Bluhm B."/>
            <person name="Cannon C."/>
            <person name="Castanera R."/>
            <person name="Culley D."/>
            <person name="Daum C."/>
            <person name="Ezra D."/>
            <person name="Gonzalez J."/>
            <person name="Henrissat B."/>
            <person name="Kuo A."/>
            <person name="Liang C."/>
            <person name="Lipzen A."/>
            <person name="Lutzoni F."/>
            <person name="Magnuson J."/>
            <person name="Mondo S."/>
            <person name="Nolan M."/>
            <person name="Ohm R."/>
            <person name="Pangilinan J."/>
            <person name="Park H.-J."/>
            <person name="Ramirez L."/>
            <person name="Alfaro M."/>
            <person name="Sun H."/>
            <person name="Tritt A."/>
            <person name="Yoshinaga Y."/>
            <person name="Zwiers L.-H."/>
            <person name="Turgeon B."/>
            <person name="Goodwin S."/>
            <person name="Spatafora J."/>
            <person name="Crous P."/>
            <person name="Grigoriev I."/>
        </authorList>
    </citation>
    <scope>NUCLEOTIDE SEQUENCE</scope>
    <source>
        <strain evidence="6">ATCC 74209</strain>
    </source>
</reference>
<evidence type="ECO:0000259" key="3">
    <source>
        <dbReference type="PROSITE" id="PS51085"/>
    </source>
</evidence>